<dbReference type="SUPFAM" id="SSF51445">
    <property type="entry name" value="(Trans)glycosidases"/>
    <property type="match status" value="1"/>
</dbReference>
<organism evidence="1 2">
    <name type="scientific">Allocoprobacillus halotolerans</name>
    <dbReference type="NCBI Taxonomy" id="2944914"/>
    <lineage>
        <taxon>Bacteria</taxon>
        <taxon>Bacillati</taxon>
        <taxon>Bacillota</taxon>
        <taxon>Erysipelotrichia</taxon>
        <taxon>Erysipelotrichales</taxon>
        <taxon>Erysipelotrichaceae</taxon>
        <taxon>Allocoprobacillus</taxon>
    </lineage>
</organism>
<dbReference type="EMBL" id="CP101620">
    <property type="protein sequence ID" value="UTY39470.1"/>
    <property type="molecule type" value="Genomic_DNA"/>
</dbReference>
<proteinExistence type="predicted"/>
<name>A0ABY5I331_9FIRM</name>
<dbReference type="Gene3D" id="3.20.20.80">
    <property type="entry name" value="Glycosidases"/>
    <property type="match status" value="1"/>
</dbReference>
<accession>A0ABY5I331</accession>
<evidence type="ECO:0000313" key="1">
    <source>
        <dbReference type="EMBL" id="UTY39470.1"/>
    </source>
</evidence>
<keyword evidence="2" id="KW-1185">Reference proteome</keyword>
<dbReference type="InterPro" id="IPR017853">
    <property type="entry name" value="GH"/>
</dbReference>
<reference evidence="1" key="1">
    <citation type="submission" date="2022-07" db="EMBL/GenBank/DDBJ databases">
        <title>Faecal culturing of patients with breast cancer.</title>
        <authorList>
            <person name="Teng N.M.Y."/>
            <person name="Kiu R."/>
            <person name="Evans R."/>
            <person name="Baker D.J."/>
            <person name="Zenner C."/>
            <person name="Robinson S.D."/>
            <person name="Hall L.J."/>
        </authorList>
    </citation>
    <scope>NUCLEOTIDE SEQUENCE</scope>
    <source>
        <strain evidence="1">LH1062</strain>
    </source>
</reference>
<evidence type="ECO:0000313" key="2">
    <source>
        <dbReference type="Proteomes" id="UP001060112"/>
    </source>
</evidence>
<dbReference type="Proteomes" id="UP001060112">
    <property type="component" value="Chromosome"/>
</dbReference>
<sequence>MYYKIAKAFCDAIEDSGHSVGIYANQNWFKTKLTNDGFSAWTLWLANYGNNNGYNNWNNELQYNPFNHVLLHQFTSNAKNGVLKNIEGISSSNLDCSYDHGLISIFVKDSQISENKSFHVGDKVKVKANSKWYDGQSIASFVFNNEYEIIQIDGDRVVIGVNGKVTGAISSSNLY</sequence>
<gene>
    <name evidence="1" type="ORF">NMU03_01150</name>
</gene>
<protein>
    <submittedName>
        <fullName evidence="1">Uncharacterized protein</fullName>
    </submittedName>
</protein>
<dbReference type="RefSeq" id="WP_290140574.1">
    <property type="nucleotide sequence ID" value="NZ_CP101620.1"/>
</dbReference>